<dbReference type="Proteomes" id="UP000231259">
    <property type="component" value="Unassembled WGS sequence"/>
</dbReference>
<dbReference type="SUPFAM" id="SSF81273">
    <property type="entry name" value="H-NS histone-like proteins"/>
    <property type="match status" value="1"/>
</dbReference>
<evidence type="ECO:0000256" key="3">
    <source>
        <dbReference type="ARBA" id="ARBA00022490"/>
    </source>
</evidence>
<dbReference type="GO" id="GO:0003681">
    <property type="term" value="F:bent DNA binding"/>
    <property type="evidence" value="ECO:0007669"/>
    <property type="project" value="TreeGrafter"/>
</dbReference>
<organism evidence="7 8">
    <name type="scientific">Puniceibacterium antarcticum</name>
    <dbReference type="NCBI Taxonomy" id="1206336"/>
    <lineage>
        <taxon>Bacteria</taxon>
        <taxon>Pseudomonadati</taxon>
        <taxon>Pseudomonadota</taxon>
        <taxon>Alphaproteobacteria</taxon>
        <taxon>Rhodobacterales</taxon>
        <taxon>Paracoccaceae</taxon>
        <taxon>Puniceibacterium</taxon>
    </lineage>
</organism>
<dbReference type="AlphaFoldDB" id="A0A2G8QYF4"/>
<evidence type="ECO:0000256" key="4">
    <source>
        <dbReference type="ARBA" id="ARBA00023125"/>
    </source>
</evidence>
<dbReference type="Pfam" id="PF00816">
    <property type="entry name" value="Histone_HNS"/>
    <property type="match status" value="1"/>
</dbReference>
<comment type="subcellular location">
    <subcellularLocation>
        <location evidence="1">Cytoplasm</location>
        <location evidence="1">Nucleoid</location>
    </subcellularLocation>
</comment>
<dbReference type="PANTHER" id="PTHR38097">
    <property type="match status" value="1"/>
</dbReference>
<dbReference type="SMART" id="SM00528">
    <property type="entry name" value="HNS"/>
    <property type="match status" value="1"/>
</dbReference>
<feature type="region of interest" description="Disordered" evidence="5">
    <location>
        <begin position="62"/>
        <end position="85"/>
    </location>
</feature>
<protein>
    <recommendedName>
        <fullName evidence="6">DNA-binding protein H-NS-like C-terminal domain-containing protein</fullName>
    </recommendedName>
</protein>
<dbReference type="GO" id="GO:0009295">
    <property type="term" value="C:nucleoid"/>
    <property type="evidence" value="ECO:0007669"/>
    <property type="project" value="UniProtKB-SubCell"/>
</dbReference>
<evidence type="ECO:0000256" key="2">
    <source>
        <dbReference type="ARBA" id="ARBA00010610"/>
    </source>
</evidence>
<evidence type="ECO:0000256" key="5">
    <source>
        <dbReference type="SAM" id="MobiDB-lite"/>
    </source>
</evidence>
<comment type="similarity">
    <text evidence="2">Belongs to the histone-like protein H-NS family.</text>
</comment>
<dbReference type="GO" id="GO:0000976">
    <property type="term" value="F:transcription cis-regulatory region binding"/>
    <property type="evidence" value="ECO:0007669"/>
    <property type="project" value="TreeGrafter"/>
</dbReference>
<sequence>MARVDLDQLSLDELKQLEKDVTKAIKNFEARRKSEALAAVEAKAREMGFTIAELTGDSKAKGKATVSAPKYQHPENPALTWTGRGRKPNWFQEAVDAGTPAESMLIK</sequence>
<dbReference type="InterPro" id="IPR037150">
    <property type="entry name" value="H-NS_C_dom_sf"/>
</dbReference>
<evidence type="ECO:0000313" key="8">
    <source>
        <dbReference type="Proteomes" id="UP000231259"/>
    </source>
</evidence>
<gene>
    <name evidence="7" type="ORF">P775_26845</name>
</gene>
<name>A0A2G8QYF4_9RHOB</name>
<dbReference type="GO" id="GO:0032993">
    <property type="term" value="C:protein-DNA complex"/>
    <property type="evidence" value="ECO:0007669"/>
    <property type="project" value="TreeGrafter"/>
</dbReference>
<dbReference type="RefSeq" id="WP_099913632.1">
    <property type="nucleotide sequence ID" value="NZ_AWWI01000181.1"/>
</dbReference>
<proteinExistence type="inferred from homology"/>
<dbReference type="EMBL" id="AWWI01000181">
    <property type="protein sequence ID" value="PIL14326.1"/>
    <property type="molecule type" value="Genomic_DNA"/>
</dbReference>
<evidence type="ECO:0000259" key="6">
    <source>
        <dbReference type="SMART" id="SM00528"/>
    </source>
</evidence>
<dbReference type="GO" id="GO:0005829">
    <property type="term" value="C:cytosol"/>
    <property type="evidence" value="ECO:0007669"/>
    <property type="project" value="TreeGrafter"/>
</dbReference>
<dbReference type="GO" id="GO:0001217">
    <property type="term" value="F:DNA-binding transcription repressor activity"/>
    <property type="evidence" value="ECO:0007669"/>
    <property type="project" value="TreeGrafter"/>
</dbReference>
<comment type="caution">
    <text evidence="7">The sequence shown here is derived from an EMBL/GenBank/DDBJ whole genome shotgun (WGS) entry which is preliminary data.</text>
</comment>
<keyword evidence="3" id="KW-0963">Cytoplasm</keyword>
<dbReference type="PANTHER" id="PTHR38097:SF2">
    <property type="entry name" value="DNA-BINDING PROTEIN STPA"/>
    <property type="match status" value="1"/>
</dbReference>
<accession>A0A2G8QYF4</accession>
<evidence type="ECO:0000313" key="7">
    <source>
        <dbReference type="EMBL" id="PIL14326.1"/>
    </source>
</evidence>
<feature type="domain" description="DNA-binding protein H-NS-like C-terminal" evidence="6">
    <location>
        <begin position="61"/>
        <end position="106"/>
    </location>
</feature>
<dbReference type="OrthoDB" id="5297879at2"/>
<dbReference type="Gene3D" id="4.10.430.10">
    <property type="entry name" value="Histone-like protein H-NS, C-terminal domain"/>
    <property type="match status" value="1"/>
</dbReference>
<keyword evidence="8" id="KW-1185">Reference proteome</keyword>
<dbReference type="InterPro" id="IPR027444">
    <property type="entry name" value="H-NS_C_dom"/>
</dbReference>
<dbReference type="GO" id="GO:0003680">
    <property type="term" value="F:minor groove of adenine-thymine-rich DNA binding"/>
    <property type="evidence" value="ECO:0007669"/>
    <property type="project" value="TreeGrafter"/>
</dbReference>
<reference evidence="7 8" key="1">
    <citation type="submission" date="2013-09" db="EMBL/GenBank/DDBJ databases">
        <title>Genome sequencing of Phaeobacter antarcticus sp. nov. SM1211.</title>
        <authorList>
            <person name="Zhang X.-Y."/>
            <person name="Liu C."/>
            <person name="Chen X.-L."/>
            <person name="Xie B.-B."/>
            <person name="Qin Q.-L."/>
            <person name="Rong J.-C."/>
            <person name="Zhang Y.-Z."/>
        </authorList>
    </citation>
    <scope>NUCLEOTIDE SEQUENCE [LARGE SCALE GENOMIC DNA]</scope>
    <source>
        <strain evidence="7 8">SM1211</strain>
    </source>
</reference>
<keyword evidence="4" id="KW-0238">DNA-binding</keyword>
<evidence type="ECO:0000256" key="1">
    <source>
        <dbReference type="ARBA" id="ARBA00004453"/>
    </source>
</evidence>